<feature type="domain" description="NAD-dependent epimerase/dehydratase" evidence="1">
    <location>
        <begin position="6"/>
        <end position="214"/>
    </location>
</feature>
<dbReference type="InterPro" id="IPR036291">
    <property type="entry name" value="NAD(P)-bd_dom_sf"/>
</dbReference>
<dbReference type="OrthoDB" id="5292533at2"/>
<dbReference type="PANTHER" id="PTHR12126:SF11">
    <property type="entry name" value="NADH DEHYDROGENASE [UBIQUINONE] 1 ALPHA SUBCOMPLEX SUBUNIT 9, MITOCHONDRIAL"/>
    <property type="match status" value="1"/>
</dbReference>
<dbReference type="InterPro" id="IPR001509">
    <property type="entry name" value="Epimerase_deHydtase"/>
</dbReference>
<protein>
    <submittedName>
        <fullName evidence="2">NAD-dependent dehydratase</fullName>
    </submittedName>
</protein>
<accession>A0A2I6S9H9</accession>
<gene>
    <name evidence="2" type="ORF">C0099_13860</name>
</gene>
<dbReference type="RefSeq" id="WP_102247968.1">
    <property type="nucleotide sequence ID" value="NZ_CP025682.1"/>
</dbReference>
<name>A0A2I6S9H9_9RHOO</name>
<evidence type="ECO:0000313" key="3">
    <source>
        <dbReference type="Proteomes" id="UP000242205"/>
    </source>
</evidence>
<dbReference type="Proteomes" id="UP000242205">
    <property type="component" value="Chromosome"/>
</dbReference>
<dbReference type="CDD" id="cd05271">
    <property type="entry name" value="NDUFA9_like_SDR_a"/>
    <property type="match status" value="1"/>
</dbReference>
<dbReference type="Pfam" id="PF01370">
    <property type="entry name" value="Epimerase"/>
    <property type="match status" value="1"/>
</dbReference>
<reference evidence="2 3" key="1">
    <citation type="submission" date="2018-01" db="EMBL/GenBank/DDBJ databases">
        <authorList>
            <person name="Fu G.-Y."/>
        </authorList>
    </citation>
    <scope>NUCLEOTIDE SEQUENCE [LARGE SCALE GENOMIC DNA]</scope>
    <source>
        <strain evidence="2 3">SY39</strain>
    </source>
</reference>
<organism evidence="2 3">
    <name type="scientific">Pseudazoarcus pumilus</name>
    <dbReference type="NCBI Taxonomy" id="2067960"/>
    <lineage>
        <taxon>Bacteria</taxon>
        <taxon>Pseudomonadati</taxon>
        <taxon>Pseudomonadota</taxon>
        <taxon>Betaproteobacteria</taxon>
        <taxon>Rhodocyclales</taxon>
        <taxon>Zoogloeaceae</taxon>
        <taxon>Pseudazoarcus</taxon>
    </lineage>
</organism>
<dbReference type="InterPro" id="IPR051207">
    <property type="entry name" value="ComplexI_NDUFA9_subunit"/>
</dbReference>
<dbReference type="PANTHER" id="PTHR12126">
    <property type="entry name" value="NADH-UBIQUINONE OXIDOREDUCTASE 39 KDA SUBUNIT-RELATED"/>
    <property type="match status" value="1"/>
</dbReference>
<dbReference type="SUPFAM" id="SSF51735">
    <property type="entry name" value="NAD(P)-binding Rossmann-fold domains"/>
    <property type="match status" value="1"/>
</dbReference>
<evidence type="ECO:0000259" key="1">
    <source>
        <dbReference type="Pfam" id="PF01370"/>
    </source>
</evidence>
<dbReference type="KEGG" id="atw:C0099_13860"/>
<dbReference type="EMBL" id="CP025682">
    <property type="protein sequence ID" value="AUN95923.1"/>
    <property type="molecule type" value="Genomic_DNA"/>
</dbReference>
<evidence type="ECO:0000313" key="2">
    <source>
        <dbReference type="EMBL" id="AUN95923.1"/>
    </source>
</evidence>
<dbReference type="AlphaFoldDB" id="A0A2I6S9H9"/>
<proteinExistence type="predicted"/>
<sequence length="306" mass="32505">MNDRRILVTGGSGFIGSAVVARLVEQGCRVRVPTREPKRARRLADLDGVEIIEADVHDDATLARLAQGCEAAVNLVGVLHSRSGEPWGPDFDAAHVALPRRLVAALKAAGSAHLVHVSALGADENGPSEYQRSKSAGEAAVREGGDAPAWTILRPSVVFGPGDSFLNLFAQLTKFIPVLPLAGADTRFQPVFVGDVADVVARCLDDKAARGQTFELAGPTVYTLRELVLYVCQTTGRRRLVFGLPEPLGLAQAATMELLPNPPMSRDNVRSLRVDNVAHDAPLPFGLTPTALEDVAPGYLGRGAND</sequence>
<keyword evidence="3" id="KW-1185">Reference proteome</keyword>
<dbReference type="GO" id="GO:0044877">
    <property type="term" value="F:protein-containing complex binding"/>
    <property type="evidence" value="ECO:0007669"/>
    <property type="project" value="TreeGrafter"/>
</dbReference>
<dbReference type="Gene3D" id="3.40.50.720">
    <property type="entry name" value="NAD(P)-binding Rossmann-like Domain"/>
    <property type="match status" value="1"/>
</dbReference>